<accession>A0A480AML2</accession>
<evidence type="ECO:0000313" key="1">
    <source>
        <dbReference type="EMBL" id="GCL44301.1"/>
    </source>
</evidence>
<dbReference type="EMBL" id="BJCF01000096">
    <property type="protein sequence ID" value="GCL44301.1"/>
    <property type="molecule type" value="Genomic_DNA"/>
</dbReference>
<dbReference type="AlphaFoldDB" id="A0A480AML2"/>
<sequence length="78" mass="8482">MLMFPAFPVESEVAPEEMVLLVNLSLSVMSSLMFPASPLALVSVIILPPFSKVKLEVVMVILPPFPAPSSYTKLPKKP</sequence>
<evidence type="ECO:0000313" key="2">
    <source>
        <dbReference type="Proteomes" id="UP000299367"/>
    </source>
</evidence>
<comment type="caution">
    <text evidence="1">The sequence shown here is derived from an EMBL/GenBank/DDBJ whole genome shotgun (WGS) entry which is preliminary data.</text>
</comment>
<organism evidence="1 2">
    <name type="scientific">Dolichospermum planctonicum</name>
    <dbReference type="NCBI Taxonomy" id="136072"/>
    <lineage>
        <taxon>Bacteria</taxon>
        <taxon>Bacillati</taxon>
        <taxon>Cyanobacteriota</taxon>
        <taxon>Cyanophyceae</taxon>
        <taxon>Nostocales</taxon>
        <taxon>Aphanizomenonaceae</taxon>
        <taxon>Dolichospermum</taxon>
    </lineage>
</organism>
<name>A0A480AML2_9CYAN</name>
<proteinExistence type="predicted"/>
<dbReference type="Proteomes" id="UP000299367">
    <property type="component" value="Unassembled WGS sequence"/>
</dbReference>
<protein>
    <submittedName>
        <fullName evidence="1">Uncharacterized protein</fullName>
    </submittedName>
</protein>
<reference evidence="2" key="1">
    <citation type="submission" date="2019-02" db="EMBL/GenBank/DDBJ databases">
        <title>Draft genome sequence of Dolichospermum planctonicum NIES-80.</title>
        <authorList>
            <person name="Yamaguchi H."/>
            <person name="Suzuki S."/>
            <person name="Kawachi M."/>
        </authorList>
    </citation>
    <scope>NUCLEOTIDE SEQUENCE [LARGE SCALE GENOMIC DNA]</scope>
    <source>
        <strain evidence="2">NIES-80</strain>
    </source>
</reference>
<gene>
    <name evidence="1" type="ORF">NIES80_40280</name>
</gene>